<protein>
    <submittedName>
        <fullName evidence="3">Helix-turn-helix domain protein</fullName>
    </submittedName>
</protein>
<dbReference type="Pfam" id="PF01381">
    <property type="entry name" value="HTH_3"/>
    <property type="match status" value="1"/>
</dbReference>
<evidence type="ECO:0000259" key="2">
    <source>
        <dbReference type="PROSITE" id="PS50943"/>
    </source>
</evidence>
<evidence type="ECO:0000313" key="3">
    <source>
        <dbReference type="EMBL" id="ACF44789.1"/>
    </source>
</evidence>
<dbReference type="eggNOG" id="COG2856">
    <property type="taxonomic scope" value="Bacteria"/>
</dbReference>
<dbReference type="PANTHER" id="PTHR43236">
    <property type="entry name" value="ANTITOXIN HIGA1"/>
    <property type="match status" value="1"/>
</dbReference>
<gene>
    <name evidence="3" type="ordered locus">Ppha_2629</name>
</gene>
<proteinExistence type="inferred from homology"/>
<dbReference type="OrthoDB" id="9796786at2"/>
<dbReference type="InterPro" id="IPR010982">
    <property type="entry name" value="Lambda_DNA-bd_dom_sf"/>
</dbReference>
<dbReference type="HOGENOM" id="CLU_053651_0_0_10"/>
<dbReference type="InterPro" id="IPR001387">
    <property type="entry name" value="Cro/C1-type_HTH"/>
</dbReference>
<feature type="domain" description="HTH cro/C1-type" evidence="2">
    <location>
        <begin position="6"/>
        <end position="60"/>
    </location>
</feature>
<name>B4SFW2_PELPB</name>
<dbReference type="KEGG" id="pph:Ppha_2629"/>
<dbReference type="PROSITE" id="PS50943">
    <property type="entry name" value="HTH_CROC1"/>
    <property type="match status" value="1"/>
</dbReference>
<dbReference type="Gene3D" id="1.10.10.2910">
    <property type="match status" value="1"/>
</dbReference>
<dbReference type="CDD" id="cd00093">
    <property type="entry name" value="HTH_XRE"/>
    <property type="match status" value="1"/>
</dbReference>
<dbReference type="AlphaFoldDB" id="B4SFW2"/>
<dbReference type="STRING" id="324925.Ppha_2629"/>
<dbReference type="PANTHER" id="PTHR43236:SF1">
    <property type="entry name" value="BLL7220 PROTEIN"/>
    <property type="match status" value="1"/>
</dbReference>
<accession>B4SFW2</accession>
<dbReference type="GO" id="GO:0003677">
    <property type="term" value="F:DNA binding"/>
    <property type="evidence" value="ECO:0007669"/>
    <property type="project" value="InterPro"/>
</dbReference>
<reference evidence="3 4" key="1">
    <citation type="submission" date="2008-06" db="EMBL/GenBank/DDBJ databases">
        <title>Complete sequence of Pelodictyon phaeoclathratiforme BU-1.</title>
        <authorList>
            <consortium name="US DOE Joint Genome Institute"/>
            <person name="Lucas S."/>
            <person name="Copeland A."/>
            <person name="Lapidus A."/>
            <person name="Glavina del Rio T."/>
            <person name="Dalin E."/>
            <person name="Tice H."/>
            <person name="Bruce D."/>
            <person name="Goodwin L."/>
            <person name="Pitluck S."/>
            <person name="Schmutz J."/>
            <person name="Larimer F."/>
            <person name="Land M."/>
            <person name="Hauser L."/>
            <person name="Kyrpides N."/>
            <person name="Mikhailova N."/>
            <person name="Liu Z."/>
            <person name="Li T."/>
            <person name="Zhao F."/>
            <person name="Overmann J."/>
            <person name="Bryant D.A."/>
            <person name="Richardson P."/>
        </authorList>
    </citation>
    <scope>NUCLEOTIDE SEQUENCE [LARGE SCALE GENOMIC DNA]</scope>
    <source>
        <strain evidence="4">DSM 5477 / BU-1</strain>
    </source>
</reference>
<organism evidence="3 4">
    <name type="scientific">Pelodictyon phaeoclathratiforme (strain DSM 5477 / BU-1)</name>
    <dbReference type="NCBI Taxonomy" id="324925"/>
    <lineage>
        <taxon>Bacteria</taxon>
        <taxon>Pseudomonadati</taxon>
        <taxon>Chlorobiota</taxon>
        <taxon>Chlorobiia</taxon>
        <taxon>Chlorobiales</taxon>
        <taxon>Chlorobiaceae</taxon>
        <taxon>Chlorobium/Pelodictyon group</taxon>
        <taxon>Pelodictyon</taxon>
    </lineage>
</organism>
<dbReference type="SUPFAM" id="SSF47413">
    <property type="entry name" value="lambda repressor-like DNA-binding domains"/>
    <property type="match status" value="1"/>
</dbReference>
<comment type="similarity">
    <text evidence="1">Belongs to the short-chain fatty acyl-CoA assimilation regulator (ScfR) family.</text>
</comment>
<dbReference type="SMART" id="SM00530">
    <property type="entry name" value="HTH_XRE"/>
    <property type="match status" value="1"/>
</dbReference>
<evidence type="ECO:0000313" key="4">
    <source>
        <dbReference type="Proteomes" id="UP000002724"/>
    </source>
</evidence>
<dbReference type="InterPro" id="IPR052345">
    <property type="entry name" value="Rad_response_metalloprotease"/>
</dbReference>
<dbReference type="Pfam" id="PF06114">
    <property type="entry name" value="Peptidase_M78"/>
    <property type="match status" value="1"/>
</dbReference>
<evidence type="ECO:0000256" key="1">
    <source>
        <dbReference type="ARBA" id="ARBA00007227"/>
    </source>
</evidence>
<dbReference type="Gene3D" id="1.10.260.40">
    <property type="entry name" value="lambda repressor-like DNA-binding domains"/>
    <property type="match status" value="1"/>
</dbReference>
<dbReference type="InterPro" id="IPR010359">
    <property type="entry name" value="IrrE_HExxH"/>
</dbReference>
<sequence>MIEHRIRQARQAAGLTLAALGAKIGVTHTAIQKYEKGIITPSSSILLKLAQACGVRTEYFFRSHTVELVNPEFRKLSTFGKTAQEELTIKVIDLVEKRVELLGSFPDSPIPAFELPAGLPEHIENLDQIEAIADQVRNAWMLGMDPIPDVCDTFEACGLLVIVVNNIHPGFSGLKATARTNDGRTYPIIVVSARWPGDRQRFTLAHELAHLLLSGRLADNLDEEKACNRFAGAFLAPAVAVTRLLGQHRDALEWKEIYTLKHEFGLSMAGWLMRAKQCDVITEALYRSMTIRFSAKGWRKLEPEEPVPQENPKLFEQLVYRALGEHCIPESKAAELLGIPMMSFYKQRQLETADDAPHQ</sequence>
<dbReference type="RefSeq" id="WP_012509262.1">
    <property type="nucleotide sequence ID" value="NC_011060.1"/>
</dbReference>
<keyword evidence="4" id="KW-1185">Reference proteome</keyword>
<dbReference type="Proteomes" id="UP000002724">
    <property type="component" value="Chromosome"/>
</dbReference>
<dbReference type="eggNOG" id="COG1396">
    <property type="taxonomic scope" value="Bacteria"/>
</dbReference>
<dbReference type="EMBL" id="CP001110">
    <property type="protein sequence ID" value="ACF44789.1"/>
    <property type="molecule type" value="Genomic_DNA"/>
</dbReference>